<dbReference type="AlphaFoldDB" id="A0A7S4RIF1"/>
<dbReference type="InterPro" id="IPR014729">
    <property type="entry name" value="Rossmann-like_a/b/a_fold"/>
</dbReference>
<reference evidence="1" key="1">
    <citation type="submission" date="2021-01" db="EMBL/GenBank/DDBJ databases">
        <authorList>
            <person name="Corre E."/>
            <person name="Pelletier E."/>
            <person name="Niang G."/>
            <person name="Scheremetjew M."/>
            <person name="Finn R."/>
            <person name="Kale V."/>
            <person name="Holt S."/>
            <person name="Cochrane G."/>
            <person name="Meng A."/>
            <person name="Brown T."/>
            <person name="Cohen L."/>
        </authorList>
    </citation>
    <scope>NUCLEOTIDE SEQUENCE</scope>
    <source>
        <strain evidence="1">GSO104</strain>
    </source>
</reference>
<proteinExistence type="predicted"/>
<organism evidence="1">
    <name type="scientific">Ditylum brightwellii</name>
    <dbReference type="NCBI Taxonomy" id="49249"/>
    <lineage>
        <taxon>Eukaryota</taxon>
        <taxon>Sar</taxon>
        <taxon>Stramenopiles</taxon>
        <taxon>Ochrophyta</taxon>
        <taxon>Bacillariophyta</taxon>
        <taxon>Mediophyceae</taxon>
        <taxon>Lithodesmiophycidae</taxon>
        <taxon>Lithodesmiales</taxon>
        <taxon>Lithodesmiaceae</taxon>
        <taxon>Ditylum</taxon>
    </lineage>
</organism>
<name>A0A7S4RIF1_9STRA</name>
<gene>
    <name evidence="1" type="ORF">DBRI00130_LOCUS18382</name>
</gene>
<dbReference type="Gene3D" id="3.40.50.620">
    <property type="entry name" value="HUPs"/>
    <property type="match status" value="1"/>
</dbReference>
<dbReference type="EMBL" id="HBNS01023254">
    <property type="protein sequence ID" value="CAE4613861.1"/>
    <property type="molecule type" value="Transcribed_RNA"/>
</dbReference>
<sequence length="122" mass="13879">MVSAEKIQGKIRVEVVSGYIWRFAMKEKASILYRGIRSWGKDGAEERLLYILNSYGPILLGPLRWPIPTCYLEGKPEYLYISSTLVRGLCQKAKEEGKEPELSSIVPESVHVDISKVYSKDK</sequence>
<evidence type="ECO:0000313" key="1">
    <source>
        <dbReference type="EMBL" id="CAE4613861.1"/>
    </source>
</evidence>
<protein>
    <submittedName>
        <fullName evidence="1">Uncharacterized protein</fullName>
    </submittedName>
</protein>
<accession>A0A7S4RIF1</accession>